<evidence type="ECO:0000256" key="1">
    <source>
        <dbReference type="ARBA" id="ARBA00022679"/>
    </source>
</evidence>
<dbReference type="SUPFAM" id="SSF56112">
    <property type="entry name" value="Protein kinase-like (PK-like)"/>
    <property type="match status" value="1"/>
</dbReference>
<evidence type="ECO:0000313" key="8">
    <source>
        <dbReference type="EMBL" id="GIJ47773.1"/>
    </source>
</evidence>
<dbReference type="GO" id="GO:0004674">
    <property type="term" value="F:protein serine/threonine kinase activity"/>
    <property type="evidence" value="ECO:0007669"/>
    <property type="project" value="TreeGrafter"/>
</dbReference>
<evidence type="ECO:0000256" key="5">
    <source>
        <dbReference type="PROSITE-ProRule" id="PRU10141"/>
    </source>
</evidence>
<feature type="region of interest" description="Disordered" evidence="6">
    <location>
        <begin position="470"/>
        <end position="494"/>
    </location>
</feature>
<dbReference type="EMBL" id="BOPF01000017">
    <property type="protein sequence ID" value="GIJ47773.1"/>
    <property type="molecule type" value="Genomic_DNA"/>
</dbReference>
<feature type="region of interest" description="Disordered" evidence="6">
    <location>
        <begin position="247"/>
        <end position="310"/>
    </location>
</feature>
<dbReference type="Gene3D" id="1.10.510.10">
    <property type="entry name" value="Transferase(Phosphotransferase) domain 1"/>
    <property type="match status" value="1"/>
</dbReference>
<keyword evidence="4 5" id="KW-0067">ATP-binding</keyword>
<dbReference type="PROSITE" id="PS00107">
    <property type="entry name" value="PROTEIN_KINASE_ATP"/>
    <property type="match status" value="1"/>
</dbReference>
<dbReference type="AlphaFoldDB" id="A0A8J4DSD9"/>
<evidence type="ECO:0000256" key="6">
    <source>
        <dbReference type="SAM" id="MobiDB-lite"/>
    </source>
</evidence>
<evidence type="ECO:0000313" key="9">
    <source>
        <dbReference type="Proteomes" id="UP000619260"/>
    </source>
</evidence>
<evidence type="ECO:0000256" key="2">
    <source>
        <dbReference type="ARBA" id="ARBA00022741"/>
    </source>
</evidence>
<evidence type="ECO:0000259" key="7">
    <source>
        <dbReference type="PROSITE" id="PS50011"/>
    </source>
</evidence>
<dbReference type="GO" id="GO:0005524">
    <property type="term" value="F:ATP binding"/>
    <property type="evidence" value="ECO:0007669"/>
    <property type="project" value="UniProtKB-UniRule"/>
</dbReference>
<feature type="compositionally biased region" description="Gly residues" evidence="6">
    <location>
        <begin position="259"/>
        <end position="294"/>
    </location>
</feature>
<dbReference type="Proteomes" id="UP000619260">
    <property type="component" value="Unassembled WGS sequence"/>
</dbReference>
<dbReference type="PANTHER" id="PTHR43289">
    <property type="entry name" value="MITOGEN-ACTIVATED PROTEIN KINASE KINASE KINASE 20-RELATED"/>
    <property type="match status" value="1"/>
</dbReference>
<comment type="caution">
    <text evidence="8">The sequence shown here is derived from an EMBL/GenBank/DDBJ whole genome shotgun (WGS) entry which is preliminary data.</text>
</comment>
<gene>
    <name evidence="8" type="ORF">Val02_46590</name>
</gene>
<feature type="region of interest" description="Disordered" evidence="6">
    <location>
        <begin position="354"/>
        <end position="431"/>
    </location>
</feature>
<dbReference type="RefSeq" id="WP_203901279.1">
    <property type="nucleotide sequence ID" value="NZ_BOPF01000017.1"/>
</dbReference>
<reference evidence="8" key="1">
    <citation type="submission" date="2021-01" db="EMBL/GenBank/DDBJ databases">
        <title>Whole genome shotgun sequence of Virgisporangium aliadipatigenens NBRC 105644.</title>
        <authorList>
            <person name="Komaki H."/>
            <person name="Tamura T."/>
        </authorList>
    </citation>
    <scope>NUCLEOTIDE SEQUENCE</scope>
    <source>
        <strain evidence="8">NBRC 105644</strain>
    </source>
</reference>
<dbReference type="Gene3D" id="3.30.200.20">
    <property type="entry name" value="Phosphorylase Kinase, domain 1"/>
    <property type="match status" value="1"/>
</dbReference>
<dbReference type="Pfam" id="PF00069">
    <property type="entry name" value="Pkinase"/>
    <property type="match status" value="1"/>
</dbReference>
<evidence type="ECO:0000256" key="3">
    <source>
        <dbReference type="ARBA" id="ARBA00022777"/>
    </source>
</evidence>
<keyword evidence="9" id="KW-1185">Reference proteome</keyword>
<dbReference type="CDD" id="cd14014">
    <property type="entry name" value="STKc_PknB_like"/>
    <property type="match status" value="1"/>
</dbReference>
<keyword evidence="1" id="KW-0808">Transferase</keyword>
<accession>A0A8J4DSD9</accession>
<keyword evidence="2 5" id="KW-0547">Nucleotide-binding</keyword>
<sequence length="494" mass="47637">MRPAEAGDPRTVGRFRILARIGAGGMATVYFGRSPSGRPAAVKVLHAEFATDPPLRERFRAEVAAARAAGGPYSPAVLAADPDDERPWLATEYLAAVSLREAVRLGGPLPPGSARPLAVGLAEALASVHAAGVVHGDVNPANVLLTADGPRLVDFGLARLGPDAAAVPAGAPGFMAPEQALGGIVGPAGDVYGYGATLVYACAGTRVDGTAGVGDAHLRELLAQCLSREPARRPGIGDVVRRAASGAAAAPRTVHSGRFPGGGRPAGPGGAGGGRGGGRPAGPGGGGGRGGGAVPGLADRVKSGGHGTSGAPTVPFAAPAASVVVDDAGIGAAAAGTAWLAPAVIAGIERAAAEAVDPPPRGEPPVGRDAVGTGAPSDAAAGGSGGAGVVWDAAPDARVPGQAATAPENPDARVPDGAAAGPDDPGTPPRFSRRRLLLAAAGGPLLLGGGAPAAGTVRSGHDAIRVPFDGATFGTGGGRASDGGVAEVDGDGTT</sequence>
<dbReference type="InterPro" id="IPR017441">
    <property type="entry name" value="Protein_kinase_ATP_BS"/>
</dbReference>
<feature type="compositionally biased region" description="Low complexity" evidence="6">
    <location>
        <begin position="372"/>
        <end position="381"/>
    </location>
</feature>
<keyword evidence="3" id="KW-0418">Kinase</keyword>
<feature type="domain" description="Protein kinase" evidence="7">
    <location>
        <begin position="15"/>
        <end position="245"/>
    </location>
</feature>
<protein>
    <recommendedName>
        <fullName evidence="7">Protein kinase domain-containing protein</fullName>
    </recommendedName>
</protein>
<dbReference type="PROSITE" id="PS50011">
    <property type="entry name" value="PROTEIN_KINASE_DOM"/>
    <property type="match status" value="1"/>
</dbReference>
<dbReference type="InterPro" id="IPR000719">
    <property type="entry name" value="Prot_kinase_dom"/>
</dbReference>
<feature type="compositionally biased region" description="Low complexity" evidence="6">
    <location>
        <begin position="415"/>
        <end position="424"/>
    </location>
</feature>
<dbReference type="PANTHER" id="PTHR43289:SF34">
    <property type="entry name" value="SERINE_THREONINE-PROTEIN KINASE YBDM-RELATED"/>
    <property type="match status" value="1"/>
</dbReference>
<organism evidence="8 9">
    <name type="scientific">Virgisporangium aliadipatigenens</name>
    <dbReference type="NCBI Taxonomy" id="741659"/>
    <lineage>
        <taxon>Bacteria</taxon>
        <taxon>Bacillati</taxon>
        <taxon>Actinomycetota</taxon>
        <taxon>Actinomycetes</taxon>
        <taxon>Micromonosporales</taxon>
        <taxon>Micromonosporaceae</taxon>
        <taxon>Virgisporangium</taxon>
    </lineage>
</organism>
<feature type="binding site" evidence="5">
    <location>
        <position position="43"/>
    </location>
    <ligand>
        <name>ATP</name>
        <dbReference type="ChEBI" id="CHEBI:30616"/>
    </ligand>
</feature>
<evidence type="ECO:0000256" key="4">
    <source>
        <dbReference type="ARBA" id="ARBA00022840"/>
    </source>
</evidence>
<dbReference type="InterPro" id="IPR011009">
    <property type="entry name" value="Kinase-like_dom_sf"/>
</dbReference>
<name>A0A8J4DSD9_9ACTN</name>
<proteinExistence type="predicted"/>